<feature type="domain" description="GH18" evidence="13">
    <location>
        <begin position="693"/>
        <end position="1035"/>
    </location>
</feature>
<evidence type="ECO:0000256" key="1">
    <source>
        <dbReference type="ARBA" id="ARBA00012513"/>
    </source>
</evidence>
<feature type="signal peptide" evidence="11">
    <location>
        <begin position="1"/>
        <end position="24"/>
    </location>
</feature>
<gene>
    <name evidence="14" type="ORF">SADUNF_Sadunf18G0090900</name>
</gene>
<dbReference type="Proteomes" id="UP000657918">
    <property type="component" value="Unassembled WGS sequence"/>
</dbReference>
<dbReference type="InterPro" id="IPR008271">
    <property type="entry name" value="Ser/Thr_kinase_AS"/>
</dbReference>
<keyword evidence="10" id="KW-0812">Transmembrane</keyword>
<evidence type="ECO:0000256" key="4">
    <source>
        <dbReference type="ARBA" id="ARBA00022741"/>
    </source>
</evidence>
<evidence type="ECO:0000256" key="3">
    <source>
        <dbReference type="ARBA" id="ARBA00022729"/>
    </source>
</evidence>
<reference evidence="14 15" key="1">
    <citation type="submission" date="2020-10" db="EMBL/GenBank/DDBJ databases">
        <title>Plant Genome Project.</title>
        <authorList>
            <person name="Zhang R.-G."/>
        </authorList>
    </citation>
    <scope>NUCLEOTIDE SEQUENCE [LARGE SCALE GENOMIC DNA]</scope>
    <source>
        <strain evidence="14">FAFU-HL-1</strain>
        <tissue evidence="14">Leaf</tissue>
    </source>
</reference>
<keyword evidence="5" id="KW-0808">Transferase</keyword>
<feature type="domain" description="GH18" evidence="13">
    <location>
        <begin position="1268"/>
        <end position="1610"/>
    </location>
</feature>
<evidence type="ECO:0000259" key="13">
    <source>
        <dbReference type="PROSITE" id="PS51910"/>
    </source>
</evidence>
<feature type="transmembrane region" description="Helical" evidence="10">
    <location>
        <begin position="1041"/>
        <end position="1064"/>
    </location>
</feature>
<feature type="transmembrane region" description="Helical" evidence="10">
    <location>
        <begin position="1615"/>
        <end position="1637"/>
    </location>
</feature>
<dbReference type="SUPFAM" id="SSF51445">
    <property type="entry name" value="(Trans)glycosidases"/>
    <property type="match status" value="4"/>
</dbReference>
<evidence type="ECO:0000256" key="2">
    <source>
        <dbReference type="ARBA" id="ARBA00022527"/>
    </source>
</evidence>
<dbReference type="OrthoDB" id="73875at2759"/>
<dbReference type="GO" id="GO:0006032">
    <property type="term" value="P:chitin catabolic process"/>
    <property type="evidence" value="ECO:0007669"/>
    <property type="project" value="TreeGrafter"/>
</dbReference>
<evidence type="ECO:0000256" key="5">
    <source>
        <dbReference type="ARBA" id="ARBA00022777"/>
    </source>
</evidence>
<dbReference type="SUPFAM" id="SSF56112">
    <property type="entry name" value="Protein kinase-like (PK-like)"/>
    <property type="match status" value="1"/>
</dbReference>
<dbReference type="PANTHER" id="PTHR11177">
    <property type="entry name" value="CHITINASE"/>
    <property type="match status" value="1"/>
</dbReference>
<dbReference type="InterPro" id="IPR000719">
    <property type="entry name" value="Prot_kinase_dom"/>
</dbReference>
<evidence type="ECO:0000259" key="12">
    <source>
        <dbReference type="PROSITE" id="PS50011"/>
    </source>
</evidence>
<dbReference type="FunFam" id="3.10.50.10:FF:000015">
    <property type="entry name" value="Chitotriosidase-1"/>
    <property type="match status" value="4"/>
</dbReference>
<feature type="domain" description="Protein kinase" evidence="12">
    <location>
        <begin position="357"/>
        <end position="651"/>
    </location>
</feature>
<keyword evidence="5" id="KW-0418">Kinase</keyword>
<comment type="catalytic activity">
    <reaction evidence="8">
        <text>L-threonyl-[protein] + ATP = O-phospho-L-threonyl-[protein] + ADP + H(+)</text>
        <dbReference type="Rhea" id="RHEA:46608"/>
        <dbReference type="Rhea" id="RHEA-COMP:11060"/>
        <dbReference type="Rhea" id="RHEA-COMP:11605"/>
        <dbReference type="ChEBI" id="CHEBI:15378"/>
        <dbReference type="ChEBI" id="CHEBI:30013"/>
        <dbReference type="ChEBI" id="CHEBI:30616"/>
        <dbReference type="ChEBI" id="CHEBI:61977"/>
        <dbReference type="ChEBI" id="CHEBI:456216"/>
        <dbReference type="EC" id="2.7.11.1"/>
    </reaction>
</comment>
<dbReference type="Pfam" id="PF00069">
    <property type="entry name" value="Pkinase"/>
    <property type="match status" value="1"/>
</dbReference>
<keyword evidence="10" id="KW-1133">Transmembrane helix</keyword>
<feature type="domain" description="GH18" evidence="13">
    <location>
        <begin position="27"/>
        <end position="368"/>
    </location>
</feature>
<dbReference type="InterPro" id="IPR011009">
    <property type="entry name" value="Kinase-like_dom_sf"/>
</dbReference>
<dbReference type="Pfam" id="PF00704">
    <property type="entry name" value="Glyco_hydro_18"/>
    <property type="match status" value="4"/>
</dbReference>
<dbReference type="InterPro" id="IPR050314">
    <property type="entry name" value="Glycosyl_Hydrlase_18"/>
</dbReference>
<sequence length="2295" mass="254592">MVSRIANIILFHVFLSLNLHPANAQAWIKAGYWYSGSDLPVSDINSTLYTHLICAYADLNSSSYHLSIPSSYDRVFFAFTDAVKQKNPSITTLLSIGGGSAKYSTLSAMAGNSTYRKSFIDDSIKTARNYGFQGLDFSWLSANTSNDMDNMGILFEEWRAAIVLEARNSSLSELILTAAVQYSPRLDSGSFPIDSIRRNLNWIHVLAFDYYMPTWANFTAASAALYAPGSDVSTDSGIAAWINEGLPASKLVLGLPFYGYAWKLANPKENSIGAPATGPAITKEGDMSYKQINNYSKTQGAVGPIYNSSYEVNYVIVGSDWISFDGVDVVRIKVSYAKEKALLGYVVWEISQDDNWVLSQSAGGVNSGGGVDHKQKRRPKSRVLIIILTTPAAVIILLGLAFYFIRIRILKSKSKETKLKVNNAAAAGDFDTNNPEMIVYSLADIAKATGHLDSLLSELTDPIRRYLLDWKKREEIIEGITQGLLYLQEYSRLTVIHRDLKASNILLDGDMKAKISDFGMARIFAKDEHEANTDRLVGTYGYVPPEYVRRGQYSIKYDVYSFGIVLLHIISGKKNGSLYGSDENLSLAEYAYELWKDDRGMEIMDPSLDDTFSSCKLIKCLQIALLCVQENPADRPSMLEVSSMLRNETAIVAIPQRPAFSVKTDEDDKNRRDRLPSEICSQQFRNLNSQETWIRAGYWDSVSEMPVSDINSALFTHLVCGFSSINYSTYKIHINSSKEPYFSTFTGTVRVKNPSVKTLLSISARREGLPTFSSMINQSSYRKSFIESSIYTARIYGFDGLDLSVGPSNSINMTNLGTLFDEWRVAIASDSKKSGKSQLLLVMSASYLPAQQPGTYPTDIMERTLDWIHLIAYDYHVPAEFNFTGAHAALYGPSNWVNTDEWIKDWLRGGLSASKLVLGLPFHGYAWTLVNPNENAIGAPSSGPGVTSDGSMGYKNIKSFIKGYGYGAAAVYNSTYVMKLFVVGSTWINFDDVESIKAKISYAKENNLSGYSVSQLSNDDNWILSRAAQGKDEDGLNRRKVLVIILVTIAVVFLHLGTIICCYFRRKILSSKAEIAGSVQKSLSAVKIEVSDTRVMNGDAPHLQPLSFDTIAAATNNFSSENKLGAGGFGSVYKDDAEKWTNQSAGAHVSKIPSIFTKQAPVVSRIAIVILFHEFLSLNLHPAKAQAWIKAGYWNSGSGLPSNHSRFYTSSRYFFQKYPRPRIQELDFSQIQIRSPAASSSLARNTMIITLLLFLFSYVHSSNSQETWIRAGYWDSVSEMPVSDINSALFTHLVCGFSYINYSTYQIQINSSKEPYFSTFTGTVRVKNPSVKTLLSISARREGLPTFSSMINHYSYRKSFIESSIYTARLYGFDGLDLWVGPSISINMTNLGILFDEWRVAIASDSRNSGKSQLHLVMSARYLPAQHSVTYPIDIMKRTLDWIHLIAYDYHVPAEFNFTGAHAALYGPSNWVNTDEWIKDWLRGGLSASKLVLGLPFHGYAWRLVNPNENAIGAPSSGPYVTRDGSMGYKNIKSFIKNNGYGAAAVYNSTYVMNLFVFGSAWINFDDVESIKAKISYAKENNLSGYSVFQLSNDDNWILSRAAQGKDEDGLNKRLVTILVTIAVVFLLLGTILCCYFRRKILISKVSSLTCFMVAEIAGSVQKSLSAVKIKVSATRVMRGDAPHLQALSFNTIAAATNNFSSENKLGAGGFGSVYKAYELWKNGEGVEFFDPSLDDSSSSCRLTRCLQVALLCVQENPLHRPSMLKISSMLKNENAPIATPKKPSFSTKRDEEDSVITNKIYSDDAEKWTNQSAGAHVSKIPIAQKWVKAGYWYSGSDFPISDINSALFTHLICAFANVNSSTYELSIPSNFQQSFSIFTGIVKRKNPSIVTLLSVWDGQAETYKSILGEAVNSSVLSSMLAQSSYRKSFIESSVKTARTFGFQGIDLFWLWPDSTDLSNIGTLLDEWRATVDSEPRNSSVSKLILTMGVRYSPSLQSVSYPINSMKRNLDWAHVVAYDYHMPSRENFTGNHAALYNPSSNISTDFGIREWLSGGYPASKLVLGMPYHGYAWKLVNPTDNSLGAPASGPGVTIDGSMGFRFIRSFIQNYGYGARSVYNSTYVVNYFVAGSTWINFDDVETVRAKISYAKEKGLLGYNVFQVINDDNWALSLAAQAEVHQGKRSWLWLKIVLPIALISILLASLMFYYRSTLFERKGTRVLGDRSLSGRGTSLSAAAENFDSDAPALQVFSFESIKAATNNFSSENHLGEGGFGPVYKVFRSLLRRVDSLKSDAGI</sequence>
<dbReference type="Gene3D" id="3.20.20.80">
    <property type="entry name" value="Glycosidases"/>
    <property type="match status" value="4"/>
</dbReference>
<keyword evidence="10" id="KW-0472">Membrane</keyword>
<dbReference type="InterPro" id="IPR001223">
    <property type="entry name" value="Glyco_hydro18_cat"/>
</dbReference>
<dbReference type="GO" id="GO:0005576">
    <property type="term" value="C:extracellular region"/>
    <property type="evidence" value="ECO:0007669"/>
    <property type="project" value="TreeGrafter"/>
</dbReference>
<dbReference type="CDD" id="cd02879">
    <property type="entry name" value="GH18_plant_chitinase_class_V"/>
    <property type="match status" value="2"/>
</dbReference>
<evidence type="ECO:0000256" key="8">
    <source>
        <dbReference type="ARBA" id="ARBA00047899"/>
    </source>
</evidence>
<dbReference type="InterPro" id="IPR011583">
    <property type="entry name" value="Chitinase_II/V-like_cat"/>
</dbReference>
<protein>
    <recommendedName>
        <fullName evidence="1">non-specific serine/threonine protein kinase</fullName>
        <ecNumber evidence="1">2.7.11.1</ecNumber>
    </recommendedName>
</protein>
<keyword evidence="7" id="KW-0325">Glycoprotein</keyword>
<feature type="chain" id="PRO_5032314151" description="non-specific serine/threonine protein kinase" evidence="11">
    <location>
        <begin position="25"/>
        <end position="2295"/>
    </location>
</feature>
<keyword evidence="2" id="KW-0723">Serine/threonine-protein kinase</keyword>
<name>A0A835J6S4_9ROSI</name>
<feature type="domain" description="GH18" evidence="13">
    <location>
        <begin position="1827"/>
        <end position="2180"/>
    </location>
</feature>
<dbReference type="GO" id="GO:0008061">
    <property type="term" value="F:chitin binding"/>
    <property type="evidence" value="ECO:0007669"/>
    <property type="project" value="InterPro"/>
</dbReference>
<dbReference type="PROSITE" id="PS50011">
    <property type="entry name" value="PROTEIN_KINASE_DOM"/>
    <property type="match status" value="1"/>
</dbReference>
<dbReference type="PANTHER" id="PTHR11177:SF362">
    <property type="entry name" value="CLASS V CHITINASE-LIKE"/>
    <property type="match status" value="1"/>
</dbReference>
<proteinExistence type="predicted"/>
<keyword evidence="3 11" id="KW-0732">Signal</keyword>
<dbReference type="PROSITE" id="PS00108">
    <property type="entry name" value="PROTEIN_KINASE_ST"/>
    <property type="match status" value="1"/>
</dbReference>
<dbReference type="GO" id="GO:0005524">
    <property type="term" value="F:ATP binding"/>
    <property type="evidence" value="ECO:0007669"/>
    <property type="project" value="InterPro"/>
</dbReference>
<organism evidence="14 15">
    <name type="scientific">Salix dunnii</name>
    <dbReference type="NCBI Taxonomy" id="1413687"/>
    <lineage>
        <taxon>Eukaryota</taxon>
        <taxon>Viridiplantae</taxon>
        <taxon>Streptophyta</taxon>
        <taxon>Embryophyta</taxon>
        <taxon>Tracheophyta</taxon>
        <taxon>Spermatophyta</taxon>
        <taxon>Magnoliopsida</taxon>
        <taxon>eudicotyledons</taxon>
        <taxon>Gunneridae</taxon>
        <taxon>Pentapetalae</taxon>
        <taxon>rosids</taxon>
        <taxon>fabids</taxon>
        <taxon>Malpighiales</taxon>
        <taxon>Salicaceae</taxon>
        <taxon>Saliceae</taxon>
        <taxon>Salix</taxon>
    </lineage>
</organism>
<comment type="caution">
    <text evidence="14">The sequence shown here is derived from an EMBL/GenBank/DDBJ whole genome shotgun (WGS) entry which is preliminary data.</text>
</comment>
<dbReference type="GO" id="GO:0005975">
    <property type="term" value="P:carbohydrate metabolic process"/>
    <property type="evidence" value="ECO:0007669"/>
    <property type="project" value="InterPro"/>
</dbReference>
<dbReference type="Gene3D" id="1.10.510.10">
    <property type="entry name" value="Transferase(Phosphotransferase) domain 1"/>
    <property type="match status" value="1"/>
</dbReference>
<evidence type="ECO:0000256" key="11">
    <source>
        <dbReference type="SAM" id="SignalP"/>
    </source>
</evidence>
<dbReference type="PROSITE" id="PS51910">
    <property type="entry name" value="GH18_2"/>
    <property type="match status" value="4"/>
</dbReference>
<dbReference type="Gene3D" id="3.10.50.10">
    <property type="match status" value="4"/>
</dbReference>
<dbReference type="SMART" id="SM00636">
    <property type="entry name" value="Glyco_18"/>
    <property type="match status" value="4"/>
</dbReference>
<feature type="transmembrane region" description="Helical" evidence="10">
    <location>
        <begin position="2185"/>
        <end position="2207"/>
    </location>
</feature>
<evidence type="ECO:0000256" key="10">
    <source>
        <dbReference type="SAM" id="Phobius"/>
    </source>
</evidence>
<dbReference type="InterPro" id="IPR017853">
    <property type="entry name" value="GH"/>
</dbReference>
<dbReference type="FunFam" id="1.10.510.10:FF:000060">
    <property type="entry name" value="G-type lectin S-receptor-like serine/threonine-protein kinase"/>
    <property type="match status" value="1"/>
</dbReference>
<keyword evidence="4" id="KW-0547">Nucleotide-binding</keyword>
<keyword evidence="15" id="KW-1185">Reference proteome</keyword>
<evidence type="ECO:0000256" key="9">
    <source>
        <dbReference type="ARBA" id="ARBA00048679"/>
    </source>
</evidence>
<dbReference type="EC" id="2.7.11.1" evidence="1"/>
<dbReference type="GO" id="GO:0004568">
    <property type="term" value="F:chitinase activity"/>
    <property type="evidence" value="ECO:0007669"/>
    <property type="project" value="TreeGrafter"/>
</dbReference>
<accession>A0A835J6S4</accession>
<evidence type="ECO:0000313" key="14">
    <source>
        <dbReference type="EMBL" id="KAF9662789.1"/>
    </source>
</evidence>
<keyword evidence="6" id="KW-1015">Disulfide bond</keyword>
<evidence type="ECO:0000256" key="7">
    <source>
        <dbReference type="ARBA" id="ARBA00023180"/>
    </source>
</evidence>
<evidence type="ECO:0000313" key="15">
    <source>
        <dbReference type="Proteomes" id="UP000657918"/>
    </source>
</evidence>
<dbReference type="SMART" id="SM00220">
    <property type="entry name" value="S_TKc"/>
    <property type="match status" value="1"/>
</dbReference>
<comment type="catalytic activity">
    <reaction evidence="9">
        <text>L-seryl-[protein] + ATP = O-phospho-L-seryl-[protein] + ADP + H(+)</text>
        <dbReference type="Rhea" id="RHEA:17989"/>
        <dbReference type="Rhea" id="RHEA-COMP:9863"/>
        <dbReference type="Rhea" id="RHEA-COMP:11604"/>
        <dbReference type="ChEBI" id="CHEBI:15378"/>
        <dbReference type="ChEBI" id="CHEBI:29999"/>
        <dbReference type="ChEBI" id="CHEBI:30616"/>
        <dbReference type="ChEBI" id="CHEBI:83421"/>
        <dbReference type="ChEBI" id="CHEBI:456216"/>
        <dbReference type="EC" id="2.7.11.1"/>
    </reaction>
</comment>
<feature type="transmembrane region" description="Helical" evidence="10">
    <location>
        <begin position="383"/>
        <end position="405"/>
    </location>
</feature>
<dbReference type="EMBL" id="JADGMS010000018">
    <property type="protein sequence ID" value="KAF9662789.1"/>
    <property type="molecule type" value="Genomic_DNA"/>
</dbReference>
<evidence type="ECO:0000256" key="6">
    <source>
        <dbReference type="ARBA" id="ARBA00023157"/>
    </source>
</evidence>
<dbReference type="InterPro" id="IPR029070">
    <property type="entry name" value="Chitinase_insertion_sf"/>
</dbReference>
<dbReference type="Gene3D" id="3.30.200.20">
    <property type="entry name" value="Phosphorylase Kinase, domain 1"/>
    <property type="match status" value="3"/>
</dbReference>
<dbReference type="GO" id="GO:0004674">
    <property type="term" value="F:protein serine/threonine kinase activity"/>
    <property type="evidence" value="ECO:0007669"/>
    <property type="project" value="UniProtKB-KW"/>
</dbReference>
<dbReference type="SUPFAM" id="SSF54556">
    <property type="entry name" value="Chitinase insertion domain"/>
    <property type="match status" value="4"/>
</dbReference>